<proteinExistence type="predicted"/>
<organism evidence="2 4">
    <name type="scientific">Acinetobacter wuhouensis</name>
    <dbReference type="NCBI Taxonomy" id="1879050"/>
    <lineage>
        <taxon>Bacteria</taxon>
        <taxon>Pseudomonadati</taxon>
        <taxon>Pseudomonadota</taxon>
        <taxon>Gammaproteobacteria</taxon>
        <taxon>Moraxellales</taxon>
        <taxon>Moraxellaceae</taxon>
        <taxon>Acinetobacter</taxon>
    </lineage>
</organism>
<dbReference type="RefSeq" id="WP_068973004.1">
    <property type="nucleotide sequence ID" value="NZ_CP031716.1"/>
</dbReference>
<dbReference type="OrthoDB" id="6704762at2"/>
<sequence length="149" mass="17185">MSEPKNVFQPTRQHVKTGNLSFLTKQVAEWQKLTKLIQPHLPQPEDWQVVCYQYGILTITGENQAMISQLGYLQKQYISQLSQINELHDLQKLQVRLRIQNNNTETNPQLTKMVRNIPPETSEMLENAASFVSDPKLSQALLRLASKKK</sequence>
<name>A0A385BZI3_9GAMM</name>
<keyword evidence="4" id="KW-1185">Reference proteome</keyword>
<protein>
    <submittedName>
        <fullName evidence="2">DUF721 domain-containing protein</fullName>
    </submittedName>
</protein>
<dbReference type="KEGG" id="awu:BEN71_01380"/>
<evidence type="ECO:0000313" key="4">
    <source>
        <dbReference type="Proteomes" id="UP000293863"/>
    </source>
</evidence>
<dbReference type="EMBL" id="CP033133">
    <property type="protein sequence ID" value="AYO56026.1"/>
    <property type="molecule type" value="Genomic_DNA"/>
</dbReference>
<dbReference type="Proteomes" id="UP000293863">
    <property type="component" value="Unassembled WGS sequence"/>
</dbReference>
<evidence type="ECO:0000313" key="2">
    <source>
        <dbReference type="EMBL" id="RZG48386.1"/>
    </source>
</evidence>
<dbReference type="STRING" id="1879050.GCA_001696605_00294"/>
<evidence type="ECO:0000313" key="1">
    <source>
        <dbReference type="EMBL" id="AYO56026.1"/>
    </source>
</evidence>
<reference evidence="1 3" key="1">
    <citation type="submission" date="2018-10" db="EMBL/GenBank/DDBJ databases">
        <title>The complete genome of Acinetobacter wuhouensis strain WCHAW010062.</title>
        <authorList>
            <person name="Hu Y."/>
            <person name="Long H."/>
            <person name="Feng Y."/>
            <person name="Zong Z."/>
        </authorList>
    </citation>
    <scope>NUCLEOTIDE SEQUENCE [LARGE SCALE GENOMIC DNA]</scope>
    <source>
        <strain evidence="1 3">WCHAW010062</strain>
    </source>
</reference>
<evidence type="ECO:0000313" key="3">
    <source>
        <dbReference type="Proteomes" id="UP000279962"/>
    </source>
</evidence>
<accession>A0A385BZI3</accession>
<gene>
    <name evidence="1" type="ORF">CDG68_21375</name>
    <name evidence="2" type="ORF">EXU28_03460</name>
</gene>
<dbReference type="AlphaFoldDB" id="A0A385BZI3"/>
<dbReference type="Proteomes" id="UP000279962">
    <property type="component" value="Chromosome"/>
</dbReference>
<dbReference type="EMBL" id="SGSQ01000004">
    <property type="protein sequence ID" value="RZG48386.1"/>
    <property type="molecule type" value="Genomic_DNA"/>
</dbReference>
<reference evidence="2 4" key="2">
    <citation type="submission" date="2019-02" db="EMBL/GenBank/DDBJ databases">
        <title>The Batch Genome Submission of Acinetobacter spp. strains.</title>
        <authorList>
            <person name="Qin J."/>
            <person name="Hu Y."/>
            <person name="Ye H."/>
            <person name="Wei L."/>
            <person name="Feng Y."/>
            <person name="Zong Z."/>
        </authorList>
    </citation>
    <scope>NUCLEOTIDE SEQUENCE [LARGE SCALE GENOMIC DNA]</scope>
    <source>
        <strain evidence="2 4">WCHAW060049</strain>
    </source>
</reference>